<evidence type="ECO:0000256" key="2">
    <source>
        <dbReference type="ARBA" id="ARBA00023125"/>
    </source>
</evidence>
<evidence type="ECO:0000259" key="4">
    <source>
        <dbReference type="PROSITE" id="PS50943"/>
    </source>
</evidence>
<evidence type="ECO:0000313" key="5">
    <source>
        <dbReference type="EMBL" id="MRW93472.1"/>
    </source>
</evidence>
<sequence>MRNILPSQETSSPALAHAAENVRRYRQQQGLSQSELATRAGLSRRMINGLEAGSVNISLSNLDAIALALGVRFVDLVRPAQADNRDIRSVMWRGAGADSQAMLLGAAPAGNMVELWTWSLHPGDRYDAEPDAQGFSEMIVVTAGTLHIVFEHETRQLALGEFAIFSSAQRYAYVNPSELTVRFIRNVIS</sequence>
<dbReference type="InterPro" id="IPR050807">
    <property type="entry name" value="TransReg_Diox_bact_type"/>
</dbReference>
<dbReference type="AlphaFoldDB" id="A0A6I2L746"/>
<dbReference type="GO" id="GO:0003700">
    <property type="term" value="F:DNA-binding transcription factor activity"/>
    <property type="evidence" value="ECO:0007669"/>
    <property type="project" value="TreeGrafter"/>
</dbReference>
<evidence type="ECO:0000313" key="6">
    <source>
        <dbReference type="Proteomes" id="UP000433309"/>
    </source>
</evidence>
<keyword evidence="6" id="KW-1185">Reference proteome</keyword>
<dbReference type="GO" id="GO:0003677">
    <property type="term" value="F:DNA binding"/>
    <property type="evidence" value="ECO:0007669"/>
    <property type="project" value="UniProtKB-KW"/>
</dbReference>
<dbReference type="SUPFAM" id="SSF47413">
    <property type="entry name" value="lambda repressor-like DNA-binding domains"/>
    <property type="match status" value="1"/>
</dbReference>
<dbReference type="PANTHER" id="PTHR46797:SF23">
    <property type="entry name" value="HTH-TYPE TRANSCRIPTIONAL REGULATOR SUTR"/>
    <property type="match status" value="1"/>
</dbReference>
<dbReference type="Gene3D" id="2.60.120.10">
    <property type="entry name" value="Jelly Rolls"/>
    <property type="match status" value="1"/>
</dbReference>
<dbReference type="InterPro" id="IPR014710">
    <property type="entry name" value="RmlC-like_jellyroll"/>
</dbReference>
<reference evidence="5 6" key="1">
    <citation type="submission" date="2019-11" db="EMBL/GenBank/DDBJ databases">
        <title>Novel species isolated from a subtropical stream in China.</title>
        <authorList>
            <person name="Lu H."/>
        </authorList>
    </citation>
    <scope>NUCLEOTIDE SEQUENCE [LARGE SCALE GENOMIC DNA]</scope>
    <source>
        <strain evidence="5 6">FT80W</strain>
    </source>
</reference>
<organism evidence="5 6">
    <name type="scientific">Duganella guangzhouensis</name>
    <dbReference type="NCBI Taxonomy" id="2666084"/>
    <lineage>
        <taxon>Bacteria</taxon>
        <taxon>Pseudomonadati</taxon>
        <taxon>Pseudomonadota</taxon>
        <taxon>Betaproteobacteria</taxon>
        <taxon>Burkholderiales</taxon>
        <taxon>Oxalobacteraceae</taxon>
        <taxon>Telluria group</taxon>
        <taxon>Duganella</taxon>
    </lineage>
</organism>
<dbReference type="SUPFAM" id="SSF51182">
    <property type="entry name" value="RmlC-like cupins"/>
    <property type="match status" value="1"/>
</dbReference>
<evidence type="ECO:0000256" key="1">
    <source>
        <dbReference type="ARBA" id="ARBA00023015"/>
    </source>
</evidence>
<dbReference type="InterPro" id="IPR010982">
    <property type="entry name" value="Lambda_DNA-bd_dom_sf"/>
</dbReference>
<feature type="domain" description="HTH cro/C1-type" evidence="4">
    <location>
        <begin position="22"/>
        <end position="76"/>
    </location>
</feature>
<dbReference type="SMART" id="SM00530">
    <property type="entry name" value="HTH_XRE"/>
    <property type="match status" value="1"/>
</dbReference>
<dbReference type="GO" id="GO:0005829">
    <property type="term" value="C:cytosol"/>
    <property type="evidence" value="ECO:0007669"/>
    <property type="project" value="TreeGrafter"/>
</dbReference>
<name>A0A6I2L746_9BURK</name>
<gene>
    <name evidence="5" type="ORF">GJ699_26125</name>
</gene>
<proteinExistence type="predicted"/>
<dbReference type="Proteomes" id="UP000433309">
    <property type="component" value="Unassembled WGS sequence"/>
</dbReference>
<dbReference type="InterPro" id="IPR001387">
    <property type="entry name" value="Cro/C1-type_HTH"/>
</dbReference>
<keyword evidence="2" id="KW-0238">DNA-binding</keyword>
<evidence type="ECO:0000256" key="3">
    <source>
        <dbReference type="ARBA" id="ARBA00023163"/>
    </source>
</evidence>
<dbReference type="PANTHER" id="PTHR46797">
    <property type="entry name" value="HTH-TYPE TRANSCRIPTIONAL REGULATOR"/>
    <property type="match status" value="1"/>
</dbReference>
<dbReference type="PROSITE" id="PS50943">
    <property type="entry name" value="HTH_CROC1"/>
    <property type="match status" value="1"/>
</dbReference>
<accession>A0A6I2L746</accession>
<dbReference type="InterPro" id="IPR011051">
    <property type="entry name" value="RmlC_Cupin_sf"/>
</dbReference>
<protein>
    <submittedName>
        <fullName evidence="5">Helix-turn-helix domain-containing protein</fullName>
    </submittedName>
</protein>
<dbReference type="CDD" id="cd00093">
    <property type="entry name" value="HTH_XRE"/>
    <property type="match status" value="1"/>
</dbReference>
<dbReference type="Gene3D" id="1.10.260.40">
    <property type="entry name" value="lambda repressor-like DNA-binding domains"/>
    <property type="match status" value="1"/>
</dbReference>
<keyword evidence="1" id="KW-0805">Transcription regulation</keyword>
<dbReference type="CDD" id="cd02209">
    <property type="entry name" value="cupin_XRE_C"/>
    <property type="match status" value="1"/>
</dbReference>
<dbReference type="EMBL" id="WKJK01000017">
    <property type="protein sequence ID" value="MRW93472.1"/>
    <property type="molecule type" value="Genomic_DNA"/>
</dbReference>
<comment type="caution">
    <text evidence="5">The sequence shown here is derived from an EMBL/GenBank/DDBJ whole genome shotgun (WGS) entry which is preliminary data.</text>
</comment>
<keyword evidence="3" id="KW-0804">Transcription</keyword>
<dbReference type="Pfam" id="PF01381">
    <property type="entry name" value="HTH_3"/>
    <property type="match status" value="1"/>
</dbReference>